<protein>
    <recommendedName>
        <fullName evidence="2">N-acetyltransferase domain-containing protein</fullName>
    </recommendedName>
</protein>
<dbReference type="KEGG" id="spaa:SPAPADRAFT_59386"/>
<name>G3AJS9_SPAPN</name>
<dbReference type="PANTHER" id="PTHR42791:SF1">
    <property type="entry name" value="N-ACETYLTRANSFERASE DOMAIN-CONTAINING PROTEIN"/>
    <property type="match status" value="1"/>
</dbReference>
<feature type="compositionally biased region" description="Polar residues" evidence="1">
    <location>
        <begin position="106"/>
        <end position="115"/>
    </location>
</feature>
<dbReference type="PROSITE" id="PS51186">
    <property type="entry name" value="GNAT"/>
    <property type="match status" value="1"/>
</dbReference>
<dbReference type="HOGENOM" id="CLU_647525_0_0_1"/>
<gene>
    <name evidence="3" type="ORF">SPAPADRAFT_59386</name>
</gene>
<dbReference type="GO" id="GO:0016747">
    <property type="term" value="F:acyltransferase activity, transferring groups other than amino-acyl groups"/>
    <property type="evidence" value="ECO:0007669"/>
    <property type="project" value="InterPro"/>
</dbReference>
<feature type="region of interest" description="Disordered" evidence="1">
    <location>
        <begin position="1"/>
        <end position="22"/>
    </location>
</feature>
<dbReference type="OrthoDB" id="410198at2759"/>
<dbReference type="SUPFAM" id="SSF55729">
    <property type="entry name" value="Acyl-CoA N-acyltransferases (Nat)"/>
    <property type="match status" value="1"/>
</dbReference>
<evidence type="ECO:0000256" key="1">
    <source>
        <dbReference type="SAM" id="MobiDB-lite"/>
    </source>
</evidence>
<proteinExistence type="predicted"/>
<dbReference type="RefSeq" id="XP_007373564.1">
    <property type="nucleotide sequence ID" value="XM_007373502.1"/>
</dbReference>
<dbReference type="InterPro" id="IPR000182">
    <property type="entry name" value="GNAT_dom"/>
</dbReference>
<accession>G3AJS9</accession>
<dbReference type="InterPro" id="IPR052523">
    <property type="entry name" value="Trichothecene_AcTrans"/>
</dbReference>
<feature type="domain" description="N-acetyltransferase" evidence="2">
    <location>
        <begin position="265"/>
        <end position="410"/>
    </location>
</feature>
<feature type="compositionally biased region" description="Low complexity" evidence="1">
    <location>
        <begin position="116"/>
        <end position="125"/>
    </location>
</feature>
<dbReference type="InParanoid" id="G3AJS9"/>
<dbReference type="AlphaFoldDB" id="G3AJS9"/>
<dbReference type="Gene3D" id="3.40.630.30">
    <property type="match status" value="1"/>
</dbReference>
<dbReference type="Pfam" id="PF00583">
    <property type="entry name" value="Acetyltransf_1"/>
    <property type="match status" value="1"/>
</dbReference>
<evidence type="ECO:0000313" key="3">
    <source>
        <dbReference type="EMBL" id="EGW33980.1"/>
    </source>
</evidence>
<dbReference type="PANTHER" id="PTHR42791">
    <property type="entry name" value="GNAT FAMILY ACETYLTRANSFERASE"/>
    <property type="match status" value="1"/>
</dbReference>
<keyword evidence="4" id="KW-1185">Reference proteome</keyword>
<feature type="region of interest" description="Disordered" evidence="1">
    <location>
        <begin position="101"/>
        <end position="138"/>
    </location>
</feature>
<organism evidence="4">
    <name type="scientific">Spathaspora passalidarum (strain NRRL Y-27907 / 11-Y1)</name>
    <dbReference type="NCBI Taxonomy" id="619300"/>
    <lineage>
        <taxon>Eukaryota</taxon>
        <taxon>Fungi</taxon>
        <taxon>Dikarya</taxon>
        <taxon>Ascomycota</taxon>
        <taxon>Saccharomycotina</taxon>
        <taxon>Pichiomycetes</taxon>
        <taxon>Debaryomycetaceae</taxon>
        <taxon>Spathaspora</taxon>
    </lineage>
</organism>
<evidence type="ECO:0000259" key="2">
    <source>
        <dbReference type="PROSITE" id="PS51186"/>
    </source>
</evidence>
<dbReference type="InterPro" id="IPR016181">
    <property type="entry name" value="Acyl_CoA_acyltransferase"/>
</dbReference>
<sequence length="424" mass="47719">MMFAPISEDYHESTAKRKPRSLSSQEVILNSIPRSLPQSPILSLTPTSSIASSLRSSLTVNVNAIPASNNGSMFSSLEEDSSLLDSGGYIGIDHDLSRSPVPVSPGNGQSDTNKFTTTVTTTTTTSKPAPPRAGSISSSLSIPNELNITIEKATLKDYHRVAKTLMFGFEDDPFMNYILNTDKYNKHTTPATVYKRKKLDLFLSYFEYETYEVLNTNGTIFVIKDKQLEQTLAELDVNTDKFPYLAVALWNPLNLYESDESGDSDEDETFSAADLKFKDKIHKSSLKFNYRAILSKCRSKVFKDKLPYLIKVRNEILNANLDDLDSQIWYLDDIATLPSMRGKGLAKLLYNYSLDKFISENPNSVMYLESSNPVNRNFYLKLGFRLCRSYSVKYNRYVDSDKVVKDIKNEGVNMDAMIYCPSTG</sequence>
<dbReference type="CDD" id="cd04301">
    <property type="entry name" value="NAT_SF"/>
    <property type="match status" value="1"/>
</dbReference>
<dbReference type="GeneID" id="18872892"/>
<evidence type="ECO:0000313" key="4">
    <source>
        <dbReference type="Proteomes" id="UP000000709"/>
    </source>
</evidence>
<dbReference type="eggNOG" id="ENOG502SWAF">
    <property type="taxonomic scope" value="Eukaryota"/>
</dbReference>
<reference evidence="3 4" key="1">
    <citation type="journal article" date="2011" name="Proc. Natl. Acad. Sci. U.S.A.">
        <title>Comparative genomics of xylose-fermenting fungi for enhanced biofuel production.</title>
        <authorList>
            <person name="Wohlbach D.J."/>
            <person name="Kuo A."/>
            <person name="Sato T.K."/>
            <person name="Potts K.M."/>
            <person name="Salamov A.A."/>
            <person name="LaButti K.M."/>
            <person name="Sun H."/>
            <person name="Clum A."/>
            <person name="Pangilinan J.L."/>
            <person name="Lindquist E.A."/>
            <person name="Lucas S."/>
            <person name="Lapidus A."/>
            <person name="Jin M."/>
            <person name="Gunawan C."/>
            <person name="Balan V."/>
            <person name="Dale B.E."/>
            <person name="Jeffries T.W."/>
            <person name="Zinkel R."/>
            <person name="Barry K.W."/>
            <person name="Grigoriev I.V."/>
            <person name="Gasch A.P."/>
        </authorList>
    </citation>
    <scope>NUCLEOTIDE SEQUENCE [LARGE SCALE GENOMIC DNA]</scope>
    <source>
        <strain evidence="4">NRRL Y-27907 / 11-Y1</strain>
    </source>
</reference>
<dbReference type="Proteomes" id="UP000000709">
    <property type="component" value="Unassembled WGS sequence"/>
</dbReference>
<dbReference type="EMBL" id="GL996500">
    <property type="protein sequence ID" value="EGW33980.1"/>
    <property type="molecule type" value="Genomic_DNA"/>
</dbReference>